<dbReference type="OrthoDB" id="63267at2759"/>
<feature type="region of interest" description="Disordered" evidence="1">
    <location>
        <begin position="202"/>
        <end position="227"/>
    </location>
</feature>
<reference evidence="2 3" key="2">
    <citation type="submission" date="2018-11" db="EMBL/GenBank/DDBJ databases">
        <authorList>
            <consortium name="Pathogen Informatics"/>
        </authorList>
    </citation>
    <scope>NUCLEOTIDE SEQUENCE [LARGE SCALE GENOMIC DNA]</scope>
    <source>
        <strain evidence="2 3">NST_G2</strain>
    </source>
</reference>
<gene>
    <name evidence="2" type="ORF">SSLN_LOCUS12089</name>
</gene>
<proteinExistence type="predicted"/>
<dbReference type="WBParaSite" id="SSLN_0001254001-mRNA-1">
    <property type="protein sequence ID" value="SSLN_0001254001-mRNA-1"/>
    <property type="gene ID" value="SSLN_0001254001"/>
</dbReference>
<feature type="region of interest" description="Disordered" evidence="1">
    <location>
        <begin position="22"/>
        <end position="51"/>
    </location>
</feature>
<protein>
    <submittedName>
        <fullName evidence="2 4">Uncharacterized protein</fullName>
    </submittedName>
</protein>
<dbReference type="AlphaFoldDB" id="A0A183T6J1"/>
<dbReference type="Proteomes" id="UP000275846">
    <property type="component" value="Unassembled WGS sequence"/>
</dbReference>
<feature type="compositionally biased region" description="Polar residues" evidence="1">
    <location>
        <begin position="207"/>
        <end position="218"/>
    </location>
</feature>
<accession>A0A183T6J1</accession>
<feature type="compositionally biased region" description="Polar residues" evidence="1">
    <location>
        <begin position="32"/>
        <end position="51"/>
    </location>
</feature>
<dbReference type="EMBL" id="UYSU01037018">
    <property type="protein sequence ID" value="VDL98474.1"/>
    <property type="molecule type" value="Genomic_DNA"/>
</dbReference>
<keyword evidence="3" id="KW-1185">Reference proteome</keyword>
<name>A0A183T6J1_SCHSO</name>
<organism evidence="4">
    <name type="scientific">Schistocephalus solidus</name>
    <name type="common">Tapeworm</name>
    <dbReference type="NCBI Taxonomy" id="70667"/>
    <lineage>
        <taxon>Eukaryota</taxon>
        <taxon>Metazoa</taxon>
        <taxon>Spiralia</taxon>
        <taxon>Lophotrochozoa</taxon>
        <taxon>Platyhelminthes</taxon>
        <taxon>Cestoda</taxon>
        <taxon>Eucestoda</taxon>
        <taxon>Diphyllobothriidea</taxon>
        <taxon>Diphyllobothriidae</taxon>
        <taxon>Schistocephalus</taxon>
    </lineage>
</organism>
<evidence type="ECO:0000256" key="1">
    <source>
        <dbReference type="SAM" id="MobiDB-lite"/>
    </source>
</evidence>
<evidence type="ECO:0000313" key="4">
    <source>
        <dbReference type="WBParaSite" id="SSLN_0001254001-mRNA-1"/>
    </source>
</evidence>
<dbReference type="STRING" id="70667.A0A183T6J1"/>
<evidence type="ECO:0000313" key="3">
    <source>
        <dbReference type="Proteomes" id="UP000275846"/>
    </source>
</evidence>
<sequence>MDVSNESTFLVTSNQFEKQLNTPFNLPPTSPPVNRSTDCDTSSTFNQDTATTNVSPVFSPSLAYGDSTIKRSMEQHNSFPRQAASQPPSNNASPCIILDGHPQPVEAVIALVGHLRRELIVRNEQIAWFESELRRMRRLLGERERDVDQLKSVLDQKYEPPVPTSNQALDTVTEGETTMDAEEGFGLTTGTKQPQAAFARVKKQGVSGESGSRINSTGFIHYEKDER</sequence>
<reference evidence="4" key="1">
    <citation type="submission" date="2016-06" db="UniProtKB">
        <authorList>
            <consortium name="WormBaseParasite"/>
        </authorList>
    </citation>
    <scope>IDENTIFICATION</scope>
</reference>
<evidence type="ECO:0000313" key="2">
    <source>
        <dbReference type="EMBL" id="VDL98474.1"/>
    </source>
</evidence>